<dbReference type="SUPFAM" id="SSF158221">
    <property type="entry name" value="YnzC-like"/>
    <property type="match status" value="1"/>
</dbReference>
<organism evidence="3 4">
    <name type="scientific">Ectobacillus ponti</name>
    <dbReference type="NCBI Taxonomy" id="2961894"/>
    <lineage>
        <taxon>Bacteria</taxon>
        <taxon>Bacillati</taxon>
        <taxon>Bacillota</taxon>
        <taxon>Bacilli</taxon>
        <taxon>Bacillales</taxon>
        <taxon>Bacillaceae</taxon>
        <taxon>Ectobacillus</taxon>
    </lineage>
</organism>
<evidence type="ECO:0000313" key="3">
    <source>
        <dbReference type="EMBL" id="MCP8969099.1"/>
    </source>
</evidence>
<evidence type="ECO:0000256" key="1">
    <source>
        <dbReference type="ARBA" id="ARBA00022490"/>
    </source>
</evidence>
<comment type="caution">
    <text evidence="3">The sequence shown here is derived from an EMBL/GenBank/DDBJ whole genome shotgun (WGS) entry which is preliminary data.</text>
</comment>
<dbReference type="AlphaFoldDB" id="A0AA42BR41"/>
<gene>
    <name evidence="3" type="ORF">NK662_11165</name>
</gene>
<dbReference type="Proteomes" id="UP001156102">
    <property type="component" value="Unassembled WGS sequence"/>
</dbReference>
<sequence>MLSADKLQRINELAKKAKTQGLTEAEQQERQALRQEYLQIFRGHMLDQLKSMTIVDDKGNDVTPDKLKLLKQQGSILN</sequence>
<dbReference type="PANTHER" id="PTHR37300:SF1">
    <property type="entry name" value="UPF0291 PROTEIN YNZC"/>
    <property type="match status" value="1"/>
</dbReference>
<reference evidence="3" key="1">
    <citation type="submission" date="2022-07" db="EMBL/GenBank/DDBJ databases">
        <authorList>
            <person name="Li W.-J."/>
            <person name="Deng Q.-Q."/>
        </authorList>
    </citation>
    <scope>NUCLEOTIDE SEQUENCE</scope>
    <source>
        <strain evidence="3">SYSU M60031</strain>
    </source>
</reference>
<dbReference type="GO" id="GO:0005737">
    <property type="term" value="C:cytoplasm"/>
    <property type="evidence" value="ECO:0007669"/>
    <property type="project" value="UniProtKB-SubCell"/>
</dbReference>
<dbReference type="EMBL" id="JANCLT010000005">
    <property type="protein sequence ID" value="MCP8969099.1"/>
    <property type="molecule type" value="Genomic_DNA"/>
</dbReference>
<name>A0AA42BR41_9BACI</name>
<accession>A0AA42BR41</accession>
<keyword evidence="4" id="KW-1185">Reference proteome</keyword>
<dbReference type="Gene3D" id="1.10.287.540">
    <property type="entry name" value="Helix hairpin bin"/>
    <property type="match status" value="1"/>
</dbReference>
<dbReference type="HAMAP" id="MF_01103">
    <property type="entry name" value="UPF0291"/>
    <property type="match status" value="1"/>
</dbReference>
<dbReference type="RefSeq" id="WP_254759017.1">
    <property type="nucleotide sequence ID" value="NZ_JANCLT010000005.1"/>
</dbReference>
<dbReference type="InterPro" id="IPR009242">
    <property type="entry name" value="DUF896"/>
</dbReference>
<proteinExistence type="inferred from homology"/>
<evidence type="ECO:0000256" key="2">
    <source>
        <dbReference type="HAMAP-Rule" id="MF_01103"/>
    </source>
</evidence>
<evidence type="ECO:0000313" key="4">
    <source>
        <dbReference type="Proteomes" id="UP001156102"/>
    </source>
</evidence>
<comment type="subcellular location">
    <subcellularLocation>
        <location evidence="2">Cytoplasm</location>
    </subcellularLocation>
</comment>
<protein>
    <recommendedName>
        <fullName evidence="2">UPF0291 protein NK662_11165</fullName>
    </recommendedName>
</protein>
<dbReference type="PANTHER" id="PTHR37300">
    <property type="entry name" value="UPF0291 PROTEIN CBO2609/CLC_2481"/>
    <property type="match status" value="1"/>
</dbReference>
<comment type="similarity">
    <text evidence="2">Belongs to the UPF0291 family.</text>
</comment>
<dbReference type="Pfam" id="PF05979">
    <property type="entry name" value="DUF896"/>
    <property type="match status" value="1"/>
</dbReference>
<keyword evidence="1 2" id="KW-0963">Cytoplasm</keyword>